<dbReference type="Proteomes" id="UP000266841">
    <property type="component" value="Unassembled WGS sequence"/>
</dbReference>
<feature type="compositionally biased region" description="Basic and acidic residues" evidence="1">
    <location>
        <begin position="78"/>
        <end position="89"/>
    </location>
</feature>
<dbReference type="OMA" id="HPQAGFI"/>
<proteinExistence type="predicted"/>
<feature type="region of interest" description="Disordered" evidence="1">
    <location>
        <begin position="78"/>
        <end position="100"/>
    </location>
</feature>
<evidence type="ECO:0000313" key="3">
    <source>
        <dbReference type="Proteomes" id="UP000266841"/>
    </source>
</evidence>
<evidence type="ECO:0000256" key="1">
    <source>
        <dbReference type="SAM" id="MobiDB-lite"/>
    </source>
</evidence>
<name>K0S101_THAOC</name>
<reference evidence="2 3" key="1">
    <citation type="journal article" date="2012" name="Genome Biol.">
        <title>Genome and low-iron response of an oceanic diatom adapted to chronic iron limitation.</title>
        <authorList>
            <person name="Lommer M."/>
            <person name="Specht M."/>
            <person name="Roy A.S."/>
            <person name="Kraemer L."/>
            <person name="Andreson R."/>
            <person name="Gutowska M.A."/>
            <person name="Wolf J."/>
            <person name="Bergner S.V."/>
            <person name="Schilhabel M.B."/>
            <person name="Klostermeier U.C."/>
            <person name="Beiko R.G."/>
            <person name="Rosenstiel P."/>
            <person name="Hippler M."/>
            <person name="Laroche J."/>
        </authorList>
    </citation>
    <scope>NUCLEOTIDE SEQUENCE [LARGE SCALE GENOMIC DNA]</scope>
    <source>
        <strain evidence="2 3">CCMP1005</strain>
    </source>
</reference>
<evidence type="ECO:0000313" key="2">
    <source>
        <dbReference type="EMBL" id="EJK59683.1"/>
    </source>
</evidence>
<dbReference type="OrthoDB" id="10482384at2759"/>
<keyword evidence="3" id="KW-1185">Reference proteome</keyword>
<protein>
    <submittedName>
        <fullName evidence="2">Uncharacterized protein</fullName>
    </submittedName>
</protein>
<dbReference type="eggNOG" id="ENOG502T9UE">
    <property type="taxonomic scope" value="Eukaryota"/>
</dbReference>
<dbReference type="EMBL" id="AGNL01022539">
    <property type="protein sequence ID" value="EJK59683.1"/>
    <property type="molecule type" value="Genomic_DNA"/>
</dbReference>
<organism evidence="2 3">
    <name type="scientific">Thalassiosira oceanica</name>
    <name type="common">Marine diatom</name>
    <dbReference type="NCBI Taxonomy" id="159749"/>
    <lineage>
        <taxon>Eukaryota</taxon>
        <taxon>Sar</taxon>
        <taxon>Stramenopiles</taxon>
        <taxon>Ochrophyta</taxon>
        <taxon>Bacillariophyta</taxon>
        <taxon>Coscinodiscophyceae</taxon>
        <taxon>Thalassiosirophycidae</taxon>
        <taxon>Thalassiosirales</taxon>
        <taxon>Thalassiosiraceae</taxon>
        <taxon>Thalassiosira</taxon>
    </lineage>
</organism>
<sequence length="100" mass="11504">MSFASRAADVAHKTAVTGIFGLFLWQGFQLGGQMLLGVVDEDKKKEHPQAGFIHMLKDKYAEEYKTYFDTGHRNWYDKDDNSHLKDIPRPQDYQPGGKRN</sequence>
<dbReference type="AlphaFoldDB" id="K0S101"/>
<comment type="caution">
    <text evidence="2">The sequence shown here is derived from an EMBL/GenBank/DDBJ whole genome shotgun (WGS) entry which is preliminary data.</text>
</comment>
<gene>
    <name evidence="2" type="ORF">THAOC_20062</name>
</gene>
<accession>K0S101</accession>